<dbReference type="Pfam" id="PF01266">
    <property type="entry name" value="DAO"/>
    <property type="match status" value="1"/>
</dbReference>
<evidence type="ECO:0008006" key="8">
    <source>
        <dbReference type="Google" id="ProtNLM"/>
    </source>
</evidence>
<proteinExistence type="inferred from homology"/>
<dbReference type="InterPro" id="IPR032503">
    <property type="entry name" value="FAO_M"/>
</dbReference>
<organism evidence="6 7">
    <name type="scientific">Clavelina lepadiformis</name>
    <name type="common">Light-bulb sea squirt</name>
    <name type="synonym">Ascidia lepadiformis</name>
    <dbReference type="NCBI Taxonomy" id="159417"/>
    <lineage>
        <taxon>Eukaryota</taxon>
        <taxon>Metazoa</taxon>
        <taxon>Chordata</taxon>
        <taxon>Tunicata</taxon>
        <taxon>Ascidiacea</taxon>
        <taxon>Aplousobranchia</taxon>
        <taxon>Clavelinidae</taxon>
        <taxon>Clavelina</taxon>
    </lineage>
</organism>
<evidence type="ECO:0000313" key="7">
    <source>
        <dbReference type="Proteomes" id="UP001642483"/>
    </source>
</evidence>
<evidence type="ECO:0000259" key="3">
    <source>
        <dbReference type="Pfam" id="PF01571"/>
    </source>
</evidence>
<dbReference type="EMBL" id="CAWYQH010000046">
    <property type="protein sequence ID" value="CAK8678204.1"/>
    <property type="molecule type" value="Genomic_DNA"/>
</dbReference>
<keyword evidence="7" id="KW-1185">Reference proteome</keyword>
<evidence type="ECO:0000313" key="6">
    <source>
        <dbReference type="EMBL" id="CAK8678204.1"/>
    </source>
</evidence>
<dbReference type="InterPro" id="IPR036188">
    <property type="entry name" value="FAD/NAD-bd_sf"/>
</dbReference>
<dbReference type="Proteomes" id="UP001642483">
    <property type="component" value="Unassembled WGS sequence"/>
</dbReference>
<dbReference type="Pfam" id="PF08669">
    <property type="entry name" value="GCV_T_C"/>
    <property type="match status" value="1"/>
</dbReference>
<dbReference type="SUPFAM" id="SSF103025">
    <property type="entry name" value="Folate-binding domain"/>
    <property type="match status" value="1"/>
</dbReference>
<feature type="domain" description="FAD dependent oxidoreductase" evidence="2">
    <location>
        <begin position="65"/>
        <end position="423"/>
    </location>
</feature>
<evidence type="ECO:0000259" key="2">
    <source>
        <dbReference type="Pfam" id="PF01266"/>
    </source>
</evidence>
<dbReference type="PANTHER" id="PTHR43757:SF11">
    <property type="entry name" value="SARCOSINE DEHYDROGENASE"/>
    <property type="match status" value="1"/>
</dbReference>
<evidence type="ECO:0000259" key="5">
    <source>
        <dbReference type="Pfam" id="PF16350"/>
    </source>
</evidence>
<dbReference type="Gene3D" id="3.30.9.10">
    <property type="entry name" value="D-Amino Acid Oxidase, subunit A, domain 2"/>
    <property type="match status" value="1"/>
</dbReference>
<sequence length="922" mass="102864">MKMFVQSSYLPRILQNKLNRLTVVARNYSGLDKADDVTSDVPYESSIHKNNKSFTLSKALPSEADVVVIGAGSVGCSTAYHLSKLYGSKVVLLEKDKITSGTTWHTAGILWSYRTSKDETMMQLQTRELISEILPKETGEDAGWLKTGTIGTTKTAESFKDVMQNAIFAKACGVETYPLKAHEINDLHPLLNVNDVYGAVYSPGDGTMDPATYCMAYLKVAQKHGAKVFENCAVVNITTAENDLGQKKVVNVVTDQGTIKTDRVVNCAGAWSPYIGQMIGVRIPQLTFKHAYVVTKSIPGIRNTPIVKDHGSVYIRPQGEALLFGGYEANAHLVESLPKDFAFGLYDLDWDIFDQHTEAAMNRIPAIADVGIRSTVCGPESFTVDGKPNMGESVEVRGFFIGSGFNSGGMMLGGGAGRQLAHWVYHGRPELDLINCDIRRYPVQFTNHNKWLLEKCHENFAKRYSVAYKYDHSLGGRNQRKGTLHEIHASQGALFGCKAGCERPAYYVTNDKGTAQARLNVLEYDFYGNYGYQRHDLYEYHEQVLKDCTYEFPEESHRLIGQECLTCRTSAVLFDSSHMSKYCLTGPDAEKAITRLLSRDMTRYPDGRFVYALMLNKAGGIESDVVCTRIRNNNGEPGYYITGASSAYQFIDSHMQQLIYDESLRCNVENFTEQRAILSLQGPKSTSLLQPLIDTFSLDDLKYGDWKGASVAGKPVMVARLSFVGELGFECHCDSKHAKVVYEAIMQDADKHGVRLAGYRALDSLSTEMGFHHWPHTISRGDNPVQARLTKLCDQSRAYIGSKEIYKLREQPLSKKLACFTVDTDVPIFGHEIIWRNDEIVGYLSTADYAYALGCNIGFGYVKLPSISDQLILEGNYKIERMGECYPAKAHISSPFDPSFKRMTGKYSAWEQNMLLSALQNM</sequence>
<dbReference type="InterPro" id="IPR006076">
    <property type="entry name" value="FAD-dep_OxRdtase"/>
</dbReference>
<dbReference type="Pfam" id="PF16350">
    <property type="entry name" value="FAO_M"/>
    <property type="match status" value="1"/>
</dbReference>
<protein>
    <recommendedName>
        <fullName evidence="8">Sarcosine dehydrogenase</fullName>
    </recommendedName>
</protein>
<reference evidence="6 7" key="1">
    <citation type="submission" date="2024-02" db="EMBL/GenBank/DDBJ databases">
        <authorList>
            <person name="Daric V."/>
            <person name="Darras S."/>
        </authorList>
    </citation>
    <scope>NUCLEOTIDE SEQUENCE [LARGE SCALE GENOMIC DNA]</scope>
</reference>
<feature type="domain" description="Aminomethyltransferase C-terminal" evidence="4">
    <location>
        <begin position="815"/>
        <end position="896"/>
    </location>
</feature>
<dbReference type="InterPro" id="IPR013977">
    <property type="entry name" value="GcvT_C"/>
</dbReference>
<feature type="domain" description="GCVT N-terminal" evidence="3">
    <location>
        <begin position="484"/>
        <end position="794"/>
    </location>
</feature>
<comment type="caution">
    <text evidence="6">The sequence shown here is derived from an EMBL/GenBank/DDBJ whole genome shotgun (WGS) entry which is preliminary data.</text>
</comment>
<name>A0ABP0FEW7_CLALP</name>
<dbReference type="SUPFAM" id="SSF51905">
    <property type="entry name" value="FAD/NAD(P)-binding domain"/>
    <property type="match status" value="1"/>
</dbReference>
<dbReference type="SUPFAM" id="SSF101790">
    <property type="entry name" value="Aminomethyltransferase beta-barrel domain"/>
    <property type="match status" value="1"/>
</dbReference>
<comment type="similarity">
    <text evidence="1">Belongs to the GcvT family.</text>
</comment>
<dbReference type="InterPro" id="IPR028896">
    <property type="entry name" value="GcvT/YgfZ/DmdA"/>
</dbReference>
<accession>A0ABP0FEW7</accession>
<dbReference type="InterPro" id="IPR006222">
    <property type="entry name" value="GCVT_N"/>
</dbReference>
<dbReference type="InterPro" id="IPR027266">
    <property type="entry name" value="TrmE/GcvT-like"/>
</dbReference>
<evidence type="ECO:0000256" key="1">
    <source>
        <dbReference type="ARBA" id="ARBA00008609"/>
    </source>
</evidence>
<gene>
    <name evidence="6" type="ORF">CVLEPA_LOCUS8147</name>
</gene>
<dbReference type="PANTHER" id="PTHR43757">
    <property type="entry name" value="AMINOMETHYLTRANSFERASE"/>
    <property type="match status" value="1"/>
</dbReference>
<feature type="domain" description="FAD dependent oxidoreductase central" evidence="5">
    <location>
        <begin position="426"/>
        <end position="480"/>
    </location>
</feature>
<dbReference type="InterPro" id="IPR029043">
    <property type="entry name" value="GcvT/YgfZ_C"/>
</dbReference>
<dbReference type="Pfam" id="PF01571">
    <property type="entry name" value="GCV_T"/>
    <property type="match status" value="1"/>
</dbReference>
<evidence type="ECO:0000259" key="4">
    <source>
        <dbReference type="Pfam" id="PF08669"/>
    </source>
</evidence>
<dbReference type="Gene3D" id="3.30.1360.120">
    <property type="entry name" value="Probable tRNA modification gtpase trme, domain 1"/>
    <property type="match status" value="1"/>
</dbReference>
<dbReference type="Gene3D" id="3.50.50.60">
    <property type="entry name" value="FAD/NAD(P)-binding domain"/>
    <property type="match status" value="1"/>
</dbReference>
<dbReference type="SUPFAM" id="SSF54373">
    <property type="entry name" value="FAD-linked reductases, C-terminal domain"/>
    <property type="match status" value="1"/>
</dbReference>